<dbReference type="SMART" id="SM00347">
    <property type="entry name" value="HTH_MARR"/>
    <property type="match status" value="1"/>
</dbReference>
<dbReference type="InterPro" id="IPR023187">
    <property type="entry name" value="Tscrpt_reg_MarR-type_CS"/>
</dbReference>
<dbReference type="InterPro" id="IPR036390">
    <property type="entry name" value="WH_DNA-bd_sf"/>
</dbReference>
<protein>
    <submittedName>
        <fullName evidence="5">MarR-family transcriptional regulator</fullName>
    </submittedName>
</protein>
<evidence type="ECO:0000256" key="3">
    <source>
        <dbReference type="ARBA" id="ARBA00023163"/>
    </source>
</evidence>
<dbReference type="PANTHER" id="PTHR33164:SF104">
    <property type="entry name" value="TRANSCRIPTIONAL REGULATORY PROTEIN"/>
    <property type="match status" value="1"/>
</dbReference>
<evidence type="ECO:0000259" key="4">
    <source>
        <dbReference type="PROSITE" id="PS50995"/>
    </source>
</evidence>
<keyword evidence="2" id="KW-0238">DNA-binding</keyword>
<feature type="domain" description="HTH marR-type" evidence="4">
    <location>
        <begin position="6"/>
        <end position="134"/>
    </location>
</feature>
<dbReference type="AlphaFoldDB" id="A0A1Y5PNP4"/>
<dbReference type="GO" id="GO:0003700">
    <property type="term" value="F:DNA-binding transcription factor activity"/>
    <property type="evidence" value="ECO:0007669"/>
    <property type="project" value="InterPro"/>
</dbReference>
<dbReference type="GO" id="GO:0006950">
    <property type="term" value="P:response to stress"/>
    <property type="evidence" value="ECO:0007669"/>
    <property type="project" value="TreeGrafter"/>
</dbReference>
<keyword evidence="3" id="KW-0804">Transcription</keyword>
<dbReference type="PROSITE" id="PS50995">
    <property type="entry name" value="HTH_MARR_2"/>
    <property type="match status" value="1"/>
</dbReference>
<dbReference type="PANTHER" id="PTHR33164">
    <property type="entry name" value="TRANSCRIPTIONAL REGULATOR, MARR FAMILY"/>
    <property type="match status" value="1"/>
</dbReference>
<dbReference type="InterPro" id="IPR000835">
    <property type="entry name" value="HTH_MarR-typ"/>
</dbReference>
<proteinExistence type="predicted"/>
<accession>A0A1Y5PNP4</accession>
<evidence type="ECO:0000256" key="1">
    <source>
        <dbReference type="ARBA" id="ARBA00023015"/>
    </source>
</evidence>
<gene>
    <name evidence="5" type="ORF">SPPYR_0461</name>
</gene>
<dbReference type="SUPFAM" id="SSF46785">
    <property type="entry name" value="Winged helix' DNA-binding domain"/>
    <property type="match status" value="1"/>
</dbReference>
<dbReference type="KEGG" id="sphu:SPPYR_0461"/>
<dbReference type="Gene3D" id="1.10.10.10">
    <property type="entry name" value="Winged helix-like DNA-binding domain superfamily/Winged helix DNA-binding domain"/>
    <property type="match status" value="1"/>
</dbReference>
<reference evidence="5" key="1">
    <citation type="submission" date="2016-03" db="EMBL/GenBank/DDBJ databases">
        <authorList>
            <person name="Ploux O."/>
        </authorList>
    </citation>
    <scope>NUCLEOTIDE SEQUENCE</scope>
    <source>
        <strain evidence="5">UC10</strain>
    </source>
</reference>
<evidence type="ECO:0000256" key="2">
    <source>
        <dbReference type="ARBA" id="ARBA00023125"/>
    </source>
</evidence>
<organism evidence="5">
    <name type="scientific">uncultured Sphingopyxis sp</name>
    <dbReference type="NCBI Taxonomy" id="310581"/>
    <lineage>
        <taxon>Bacteria</taxon>
        <taxon>Pseudomonadati</taxon>
        <taxon>Pseudomonadota</taxon>
        <taxon>Alphaproteobacteria</taxon>
        <taxon>Sphingomonadales</taxon>
        <taxon>Sphingomonadaceae</taxon>
        <taxon>Sphingopyxis</taxon>
        <taxon>environmental samples</taxon>
    </lineage>
</organism>
<dbReference type="EMBL" id="LT598653">
    <property type="protein sequence ID" value="SBV31581.1"/>
    <property type="molecule type" value="Genomic_DNA"/>
</dbReference>
<evidence type="ECO:0000313" key="5">
    <source>
        <dbReference type="EMBL" id="SBV31581.1"/>
    </source>
</evidence>
<sequence>MASDLTDTDYAALAEFRFALRRFQMFSEAKAGEAGLTPQQHQALLAIRAADPDSATVGYVAQRLLVKPHTASGLIDRLEAIGLVRREPAPLDRRRALLRLTPRATEILSGLSSAHREEIRRLQPLLVEHLTRLT</sequence>
<name>A0A1Y5PNP4_9SPHN</name>
<keyword evidence="1" id="KW-0805">Transcription regulation</keyword>
<dbReference type="InterPro" id="IPR036388">
    <property type="entry name" value="WH-like_DNA-bd_sf"/>
</dbReference>
<dbReference type="PROSITE" id="PS01117">
    <property type="entry name" value="HTH_MARR_1"/>
    <property type="match status" value="1"/>
</dbReference>
<dbReference type="RefSeq" id="WP_295323233.1">
    <property type="nucleotide sequence ID" value="NZ_LT598653.1"/>
</dbReference>
<dbReference type="InterPro" id="IPR039422">
    <property type="entry name" value="MarR/SlyA-like"/>
</dbReference>
<dbReference type="Pfam" id="PF12802">
    <property type="entry name" value="MarR_2"/>
    <property type="match status" value="1"/>
</dbReference>
<dbReference type="GO" id="GO:0003677">
    <property type="term" value="F:DNA binding"/>
    <property type="evidence" value="ECO:0007669"/>
    <property type="project" value="UniProtKB-KW"/>
</dbReference>